<dbReference type="EMBL" id="LR796209">
    <property type="protein sequence ID" value="CAB4127184.1"/>
    <property type="molecule type" value="Genomic_DNA"/>
</dbReference>
<sequence>MSNYETSKGVLGTMYPENGIQSPWDRLEPLVTPDQIRSRWLFGIPLISNFADPITRKVQVFTDDLIDDLIVGAVSDLETEIGISIMPVQKSERMAFDRQEFESFGYFRLRARPIASIEELAIRSSDGINFFTMPMAWIETGFLHHGQINILPLSPANANFTFASIAGGGPAGLIFLSVLSRLGWIPAYWTVKYTVGFPDGKLPRIVNDLIGIQTAINILSMLGATFVKNSASLSIDGMSQSVSTPGPELFEARLKDLGDKKTMATRKLKAITGQKLFSGNV</sequence>
<gene>
    <name evidence="1" type="ORF">UFOVP75_76</name>
</gene>
<protein>
    <submittedName>
        <fullName evidence="1">Uncharacterized protein</fullName>
    </submittedName>
</protein>
<name>A0A6J5KXL1_9CAUD</name>
<proteinExistence type="predicted"/>
<evidence type="ECO:0000313" key="1">
    <source>
        <dbReference type="EMBL" id="CAB4127184.1"/>
    </source>
</evidence>
<accession>A0A6J5KXL1</accession>
<organism evidence="1">
    <name type="scientific">uncultured Caudovirales phage</name>
    <dbReference type="NCBI Taxonomy" id="2100421"/>
    <lineage>
        <taxon>Viruses</taxon>
        <taxon>Duplodnaviria</taxon>
        <taxon>Heunggongvirae</taxon>
        <taxon>Uroviricota</taxon>
        <taxon>Caudoviricetes</taxon>
        <taxon>Peduoviridae</taxon>
        <taxon>Maltschvirus</taxon>
        <taxon>Maltschvirus maltsch</taxon>
    </lineage>
</organism>
<reference evidence="1" key="1">
    <citation type="submission" date="2020-04" db="EMBL/GenBank/DDBJ databases">
        <authorList>
            <person name="Chiriac C."/>
            <person name="Salcher M."/>
            <person name="Ghai R."/>
            <person name="Kavagutti S V."/>
        </authorList>
    </citation>
    <scope>NUCLEOTIDE SEQUENCE</scope>
</reference>